<reference evidence="6" key="1">
    <citation type="submission" date="2016-12" db="EMBL/GenBank/DDBJ databases">
        <authorList>
            <person name="Varghese N."/>
            <person name="Submissions S."/>
        </authorList>
    </citation>
    <scope>NUCLEOTIDE SEQUENCE [LARGE SCALE GENOMIC DNA]</scope>
    <source>
        <strain evidence="6">DSM 18830</strain>
    </source>
</reference>
<gene>
    <name evidence="5" type="ORF">SAMN05443547_0258</name>
</gene>
<dbReference type="OrthoDB" id="320396at2"/>
<dbReference type="SUPFAM" id="SSF52980">
    <property type="entry name" value="Restriction endonuclease-like"/>
    <property type="match status" value="1"/>
</dbReference>
<accession>A0A1M7ZSR7</accession>
<dbReference type="AlphaFoldDB" id="A0A1M7ZSR7"/>
<dbReference type="Pfam" id="PF03477">
    <property type="entry name" value="ATP-cone"/>
    <property type="match status" value="1"/>
</dbReference>
<dbReference type="GO" id="GO:0003677">
    <property type="term" value="F:DNA binding"/>
    <property type="evidence" value="ECO:0007669"/>
    <property type="project" value="InterPro"/>
</dbReference>
<organism evidence="5 6">
    <name type="scientific">Flavobacterium cucumis</name>
    <dbReference type="NCBI Taxonomy" id="416016"/>
    <lineage>
        <taxon>Bacteria</taxon>
        <taxon>Pseudomonadati</taxon>
        <taxon>Bacteroidota</taxon>
        <taxon>Flavobacteriia</taxon>
        <taxon>Flavobacteriales</taxon>
        <taxon>Flavobacteriaceae</taxon>
        <taxon>Flavobacterium</taxon>
    </lineage>
</organism>
<dbReference type="Gene3D" id="3.40.1350.10">
    <property type="match status" value="1"/>
</dbReference>
<name>A0A1M7ZSR7_9FLAO</name>
<evidence type="ECO:0000256" key="3">
    <source>
        <dbReference type="PROSITE-ProRule" id="PRU00492"/>
    </source>
</evidence>
<dbReference type="InterPro" id="IPR011856">
    <property type="entry name" value="tRNA_endonuc-like_dom_sf"/>
</dbReference>
<evidence type="ECO:0000313" key="6">
    <source>
        <dbReference type="Proteomes" id="UP000184611"/>
    </source>
</evidence>
<evidence type="ECO:0000259" key="4">
    <source>
        <dbReference type="PROSITE" id="PS51161"/>
    </source>
</evidence>
<sequence>MKVTKYSGELVHYDEQKLINSLRKSGADQAIAETIIKKIESEMYEGISSKRIYKRAYQLLKNISNVHAARYNLRTALLGLGPAGFFFEKFIAKVMQEQGFKTKVSVTLNGKCISHEIDILLLKDEILTMVECKFHSGQDAKSDVKVPMYIFSRFNDVKDKKYDLFSAKRIISKCIIVTNNKFTTDAIQFGECSGLNMLSWDYPQKNGIKELVDKYRVYPVTCLTTLTKAEKDQLLILDCITVKDLIQHPDYLNTIELSHNRIKNVLKEANQLTN</sequence>
<dbReference type="RefSeq" id="WP_073580640.1">
    <property type="nucleotide sequence ID" value="NZ_CBCSEA010000003.1"/>
</dbReference>
<evidence type="ECO:0000256" key="2">
    <source>
        <dbReference type="ARBA" id="ARBA00022840"/>
    </source>
</evidence>
<dbReference type="InterPro" id="IPR007560">
    <property type="entry name" value="Restrct_endonuc_IV_Mrr"/>
</dbReference>
<evidence type="ECO:0000313" key="5">
    <source>
        <dbReference type="EMBL" id="SHO71939.1"/>
    </source>
</evidence>
<dbReference type="EMBL" id="FRYK01000001">
    <property type="protein sequence ID" value="SHO71939.1"/>
    <property type="molecule type" value="Genomic_DNA"/>
</dbReference>
<dbReference type="GO" id="GO:0009307">
    <property type="term" value="P:DNA restriction-modification system"/>
    <property type="evidence" value="ECO:0007669"/>
    <property type="project" value="InterPro"/>
</dbReference>
<dbReference type="InterPro" id="IPR011335">
    <property type="entry name" value="Restrct_endonuc-II-like"/>
</dbReference>
<keyword evidence="1 3" id="KW-0547">Nucleotide-binding</keyword>
<keyword evidence="6" id="KW-1185">Reference proteome</keyword>
<proteinExistence type="predicted"/>
<evidence type="ECO:0000256" key="1">
    <source>
        <dbReference type="ARBA" id="ARBA00022741"/>
    </source>
</evidence>
<feature type="domain" description="ATP-cone" evidence="4">
    <location>
        <begin position="1"/>
        <end position="82"/>
    </location>
</feature>
<dbReference type="GO" id="GO:0004519">
    <property type="term" value="F:endonuclease activity"/>
    <property type="evidence" value="ECO:0007669"/>
    <property type="project" value="InterPro"/>
</dbReference>
<dbReference type="InterPro" id="IPR005144">
    <property type="entry name" value="ATP-cone_dom"/>
</dbReference>
<dbReference type="GO" id="GO:0005524">
    <property type="term" value="F:ATP binding"/>
    <property type="evidence" value="ECO:0007669"/>
    <property type="project" value="UniProtKB-UniRule"/>
</dbReference>
<protein>
    <submittedName>
        <fullName evidence="5">ATP cone domain-containing protein</fullName>
    </submittedName>
</protein>
<dbReference type="Pfam" id="PF04471">
    <property type="entry name" value="Mrr_cat"/>
    <property type="match status" value="1"/>
</dbReference>
<dbReference type="PROSITE" id="PS51161">
    <property type="entry name" value="ATP_CONE"/>
    <property type="match status" value="1"/>
</dbReference>
<dbReference type="STRING" id="416016.SAMN05443547_0258"/>
<dbReference type="Proteomes" id="UP000184611">
    <property type="component" value="Unassembled WGS sequence"/>
</dbReference>
<keyword evidence="2 3" id="KW-0067">ATP-binding</keyword>